<keyword evidence="4" id="KW-0378">Hydrolase</keyword>
<evidence type="ECO:0000259" key="9">
    <source>
        <dbReference type="Pfam" id="PF16188"/>
    </source>
</evidence>
<name>A0A814KGS5_ADIRI</name>
<accession>A0A814KGS5</accession>
<dbReference type="FunFam" id="3.90.230.10:FF:000007">
    <property type="entry name" value="Xaa-Pro aminopeptidase P"/>
    <property type="match status" value="1"/>
</dbReference>
<comment type="similarity">
    <text evidence="2">Belongs to the peptidase M24B family.</text>
</comment>
<gene>
    <name evidence="10" type="ORF">EDS130_LOCUS17493</name>
</gene>
<dbReference type="PANTHER" id="PTHR43763">
    <property type="entry name" value="XAA-PRO AMINOPEPTIDASE 1"/>
    <property type="match status" value="1"/>
</dbReference>
<evidence type="ECO:0000256" key="6">
    <source>
        <dbReference type="SAM" id="SignalP"/>
    </source>
</evidence>
<dbReference type="FunFam" id="3.40.350.10:FF:000003">
    <property type="entry name" value="Xaa-pro aminopeptidase P"/>
    <property type="match status" value="1"/>
</dbReference>
<dbReference type="Gene3D" id="3.90.230.10">
    <property type="entry name" value="Creatinase/methionine aminopeptidase superfamily"/>
    <property type="match status" value="1"/>
</dbReference>
<dbReference type="GO" id="GO:0046872">
    <property type="term" value="F:metal ion binding"/>
    <property type="evidence" value="ECO:0007669"/>
    <property type="project" value="UniProtKB-KW"/>
</dbReference>
<dbReference type="SUPFAM" id="SSF53092">
    <property type="entry name" value="Creatinase/prolidase N-terminal domain"/>
    <property type="match status" value="1"/>
</dbReference>
<evidence type="ECO:0000256" key="5">
    <source>
        <dbReference type="ARBA" id="ARBA00023211"/>
    </source>
</evidence>
<dbReference type="SUPFAM" id="SSF55920">
    <property type="entry name" value="Creatinase/aminopeptidase"/>
    <property type="match status" value="1"/>
</dbReference>
<evidence type="ECO:0000313" key="11">
    <source>
        <dbReference type="Proteomes" id="UP000663852"/>
    </source>
</evidence>
<dbReference type="CDD" id="cd01085">
    <property type="entry name" value="APP"/>
    <property type="match status" value="1"/>
</dbReference>
<evidence type="ECO:0000313" key="10">
    <source>
        <dbReference type="EMBL" id="CAF1052383.1"/>
    </source>
</evidence>
<comment type="cofactor">
    <cofactor evidence="1">
        <name>Mn(2+)</name>
        <dbReference type="ChEBI" id="CHEBI:29035"/>
    </cofactor>
</comment>
<dbReference type="InterPro" id="IPR036005">
    <property type="entry name" value="Creatinase/aminopeptidase-like"/>
</dbReference>
<dbReference type="Pfam" id="PF00557">
    <property type="entry name" value="Peptidase_M24"/>
    <property type="match status" value="1"/>
</dbReference>
<evidence type="ECO:0000259" key="8">
    <source>
        <dbReference type="Pfam" id="PF01321"/>
    </source>
</evidence>
<dbReference type="InterPro" id="IPR050422">
    <property type="entry name" value="X-Pro_aminopeptidase_P"/>
</dbReference>
<feature type="signal peptide" evidence="6">
    <location>
        <begin position="1"/>
        <end position="23"/>
    </location>
</feature>
<dbReference type="GO" id="GO:0005737">
    <property type="term" value="C:cytoplasm"/>
    <property type="evidence" value="ECO:0007669"/>
    <property type="project" value="UniProtKB-ARBA"/>
</dbReference>
<evidence type="ECO:0000259" key="7">
    <source>
        <dbReference type="Pfam" id="PF00557"/>
    </source>
</evidence>
<comment type="caution">
    <text evidence="10">The sequence shown here is derived from an EMBL/GenBank/DDBJ whole genome shotgun (WGS) entry which is preliminary data.</text>
</comment>
<dbReference type="InterPro" id="IPR029149">
    <property type="entry name" value="Creatin/AminoP/Spt16_N"/>
</dbReference>
<keyword evidence="6" id="KW-0732">Signal</keyword>
<dbReference type="GO" id="GO:0070006">
    <property type="term" value="F:metalloaminopeptidase activity"/>
    <property type="evidence" value="ECO:0007669"/>
    <property type="project" value="InterPro"/>
</dbReference>
<feature type="domain" description="Creatinase N-terminal" evidence="8">
    <location>
        <begin position="44"/>
        <end position="184"/>
    </location>
</feature>
<dbReference type="InterPro" id="IPR000587">
    <property type="entry name" value="Creatinase_N"/>
</dbReference>
<feature type="chain" id="PRO_5032464048" evidence="6">
    <location>
        <begin position="24"/>
        <end position="646"/>
    </location>
</feature>
<dbReference type="InterPro" id="IPR032416">
    <property type="entry name" value="Peptidase_M24_C"/>
</dbReference>
<feature type="domain" description="Peptidase M24 C-terminal" evidence="9">
    <location>
        <begin position="582"/>
        <end position="644"/>
    </location>
</feature>
<evidence type="ECO:0000256" key="2">
    <source>
        <dbReference type="ARBA" id="ARBA00008766"/>
    </source>
</evidence>
<dbReference type="EMBL" id="CAJNOJ010000079">
    <property type="protein sequence ID" value="CAF1052383.1"/>
    <property type="molecule type" value="Genomic_DNA"/>
</dbReference>
<sequence>MTIISLFCFHLIVFIGGLQLVRSQETSNFSCSVRPSQADTTAKLQNLRTHLISNNLFAYVIFSEDEHDSEYVQLHDERRAWITGFLGSAGTAVVTRNNAALWTDGRYWTQAEDELDCKNWYLMRQGQSDVPSLSNWLASQVNGTSPYNRVGVAAQFASSSWWSGVNAALNVKNASLVEVAELIDLIWSTSERPPAAANPVAHHALEYAGSTWQTKVSTIAQLVRAKKANAYVVTALDEVAWLFCLRGSDIPYNPFFKAYAMVYANETTHLWMNTSQLDASAQADLQKVNLHPYGSFLSDLLNTASQSDVSQIWISSSASQAIYSRIPAEKRIIASSPVEVTKAIKNPVEQEGVRNCGVRDSVARVRHLVWLEGQLNQNVAINETRAAEELERFQSEESLFQMLSFDTISAFGSNGAIIHYSPKAKTAKQIDRNGLYLLDAGAQYLDCTTDVTRTHVFGTPTQEQKKAYTLVFQGSTDLADAVFPYGTYGRSIDILARQSLYKNSMDYNHGTGHGIGHYLSVHEGPSFIAMSYSSSDIPLTDGLVFSDEPGFYLPGEFGIRLETDIMVKNYTLPNNYGGSTVQFLHFEMLTWVPFERNLIICEMLTKAQKDWVNWYHTQVRSKLEGTNRLNSNELAYLRDKTQEIKC</sequence>
<evidence type="ECO:0000256" key="4">
    <source>
        <dbReference type="ARBA" id="ARBA00022801"/>
    </source>
</evidence>
<dbReference type="PANTHER" id="PTHR43763:SF6">
    <property type="entry name" value="XAA-PRO AMINOPEPTIDASE 1"/>
    <property type="match status" value="1"/>
</dbReference>
<keyword evidence="3" id="KW-0479">Metal-binding</keyword>
<proteinExistence type="inferred from homology"/>
<dbReference type="AlphaFoldDB" id="A0A814KGS5"/>
<evidence type="ECO:0000256" key="3">
    <source>
        <dbReference type="ARBA" id="ARBA00022723"/>
    </source>
</evidence>
<dbReference type="InterPro" id="IPR033740">
    <property type="entry name" value="Pept_M24B"/>
</dbReference>
<organism evidence="10 11">
    <name type="scientific">Adineta ricciae</name>
    <name type="common">Rotifer</name>
    <dbReference type="NCBI Taxonomy" id="249248"/>
    <lineage>
        <taxon>Eukaryota</taxon>
        <taxon>Metazoa</taxon>
        <taxon>Spiralia</taxon>
        <taxon>Gnathifera</taxon>
        <taxon>Rotifera</taxon>
        <taxon>Eurotatoria</taxon>
        <taxon>Bdelloidea</taxon>
        <taxon>Adinetida</taxon>
        <taxon>Adinetidae</taxon>
        <taxon>Adineta</taxon>
    </lineage>
</organism>
<dbReference type="Pfam" id="PF16189">
    <property type="entry name" value="Creatinase_N_2"/>
    <property type="match status" value="1"/>
</dbReference>
<keyword evidence="5" id="KW-0464">Manganese</keyword>
<dbReference type="Pfam" id="PF01321">
    <property type="entry name" value="Creatinase_N"/>
    <property type="match status" value="1"/>
</dbReference>
<dbReference type="Proteomes" id="UP000663852">
    <property type="component" value="Unassembled WGS sequence"/>
</dbReference>
<evidence type="ECO:0000256" key="1">
    <source>
        <dbReference type="ARBA" id="ARBA00001936"/>
    </source>
</evidence>
<dbReference type="Gene3D" id="3.40.350.10">
    <property type="entry name" value="Creatinase/prolidase N-terminal domain"/>
    <property type="match status" value="2"/>
</dbReference>
<feature type="domain" description="Peptidase M24" evidence="7">
    <location>
        <begin position="379"/>
        <end position="568"/>
    </location>
</feature>
<dbReference type="InterPro" id="IPR000994">
    <property type="entry name" value="Pept_M24"/>
</dbReference>
<dbReference type="OrthoDB" id="9995434at2759"/>
<reference evidence="10" key="1">
    <citation type="submission" date="2021-02" db="EMBL/GenBank/DDBJ databases">
        <authorList>
            <person name="Nowell W R."/>
        </authorList>
    </citation>
    <scope>NUCLEOTIDE SEQUENCE</scope>
</reference>
<protein>
    <submittedName>
        <fullName evidence="10">Uncharacterized protein</fullName>
    </submittedName>
</protein>
<dbReference type="Pfam" id="PF16188">
    <property type="entry name" value="Peptidase_M24_C"/>
    <property type="match status" value="1"/>
</dbReference>